<dbReference type="SUPFAM" id="SSF50494">
    <property type="entry name" value="Trypsin-like serine proteases"/>
    <property type="match status" value="1"/>
</dbReference>
<dbReference type="Pfam" id="PF00089">
    <property type="entry name" value="Trypsin"/>
    <property type="match status" value="1"/>
</dbReference>
<dbReference type="InterPro" id="IPR043504">
    <property type="entry name" value="Peptidase_S1_PA_chymotrypsin"/>
</dbReference>
<comment type="caution">
    <text evidence="2">The sequence shown here is derived from an EMBL/GenBank/DDBJ whole genome shotgun (WGS) entry which is preliminary data.</text>
</comment>
<accession>A0A150Q0N7</accession>
<dbReference type="PRINTS" id="PR00722">
    <property type="entry name" value="CHYMOTRYPSIN"/>
</dbReference>
<evidence type="ECO:0000313" key="2">
    <source>
        <dbReference type="EMBL" id="KYF61512.1"/>
    </source>
</evidence>
<dbReference type="PANTHER" id="PTHR24260:SF136">
    <property type="entry name" value="GH08193P-RELATED"/>
    <property type="match status" value="1"/>
</dbReference>
<dbReference type="Gene3D" id="2.40.10.10">
    <property type="entry name" value="Trypsin-like serine proteases"/>
    <property type="match status" value="1"/>
</dbReference>
<dbReference type="PROSITE" id="PS50240">
    <property type="entry name" value="TRYPSIN_DOM"/>
    <property type="match status" value="1"/>
</dbReference>
<dbReference type="Proteomes" id="UP000075260">
    <property type="component" value="Unassembled WGS sequence"/>
</dbReference>
<dbReference type="AlphaFoldDB" id="A0A150Q0N7"/>
<dbReference type="InterPro" id="IPR001254">
    <property type="entry name" value="Trypsin_dom"/>
</dbReference>
<sequence length="415" mass="42477">MPLTESGVVRRAGGGDGGGLVSVGRCAGALALLAAVAVGCADGREPPTGSVRAAITEGAPTDGDPAVAALRARRALCPEGHDVDTFCSAVLVAPRVLLTAAHCLSARRVEEMEAYFGSHVAVLGYHARIVEAHLHPAYDPDTRQNDLALLLLAEPAPVRPAQLREAALEAGAVGQTIRIVGFGASFANGDAGAKQTGNTLITSVDATTFRTAPGPSLICGADSGSAALLVEDGVERVFGIARSGDAACDEFGVHTRVDAYLADFVAPYLEAVEATMPGGAEGLDPGEDFCARACAEDADCPTGMLCLPEAFGKRCGYRELRSGLFGEACSVSDDCDGPCVAFGAGSEQTCHCFTSCKELLMASPGPEPSSSRGCAFAGEARMTLPASRSAPALVLLALACARLRRPATRSRADRG</sequence>
<dbReference type="InterPro" id="IPR018114">
    <property type="entry name" value="TRYPSIN_HIS"/>
</dbReference>
<reference evidence="2 3" key="1">
    <citation type="submission" date="2014-02" db="EMBL/GenBank/DDBJ databases">
        <title>The small core and large imbalanced accessory genome model reveals a collaborative survival strategy of Sorangium cellulosum strains in nature.</title>
        <authorList>
            <person name="Han K."/>
            <person name="Peng R."/>
            <person name="Blom J."/>
            <person name="Li Y.-Z."/>
        </authorList>
    </citation>
    <scope>NUCLEOTIDE SEQUENCE [LARGE SCALE GENOMIC DNA]</scope>
    <source>
        <strain evidence="2 3">So0008-312</strain>
    </source>
</reference>
<evidence type="ECO:0000259" key="1">
    <source>
        <dbReference type="PROSITE" id="PS50240"/>
    </source>
</evidence>
<organism evidence="2 3">
    <name type="scientific">Sorangium cellulosum</name>
    <name type="common">Polyangium cellulosum</name>
    <dbReference type="NCBI Taxonomy" id="56"/>
    <lineage>
        <taxon>Bacteria</taxon>
        <taxon>Pseudomonadati</taxon>
        <taxon>Myxococcota</taxon>
        <taxon>Polyangia</taxon>
        <taxon>Polyangiales</taxon>
        <taxon>Polyangiaceae</taxon>
        <taxon>Sorangium</taxon>
    </lineage>
</organism>
<dbReference type="InterPro" id="IPR009003">
    <property type="entry name" value="Peptidase_S1_PA"/>
</dbReference>
<dbReference type="EMBL" id="JEMA01001180">
    <property type="protein sequence ID" value="KYF61512.1"/>
    <property type="molecule type" value="Genomic_DNA"/>
</dbReference>
<dbReference type="PROSITE" id="PS00134">
    <property type="entry name" value="TRYPSIN_HIS"/>
    <property type="match status" value="1"/>
</dbReference>
<dbReference type="SMART" id="SM00020">
    <property type="entry name" value="Tryp_SPc"/>
    <property type="match status" value="1"/>
</dbReference>
<feature type="domain" description="Peptidase S1" evidence="1">
    <location>
        <begin position="55"/>
        <end position="277"/>
    </location>
</feature>
<dbReference type="RefSeq" id="WP_061613038.1">
    <property type="nucleotide sequence ID" value="NZ_JEMA01001180.1"/>
</dbReference>
<name>A0A150Q0N7_SORCE</name>
<dbReference type="GO" id="GO:0006508">
    <property type="term" value="P:proteolysis"/>
    <property type="evidence" value="ECO:0007669"/>
    <property type="project" value="InterPro"/>
</dbReference>
<dbReference type="GO" id="GO:0004252">
    <property type="term" value="F:serine-type endopeptidase activity"/>
    <property type="evidence" value="ECO:0007669"/>
    <property type="project" value="InterPro"/>
</dbReference>
<protein>
    <recommendedName>
        <fullName evidence="1">Peptidase S1 domain-containing protein</fullName>
    </recommendedName>
</protein>
<proteinExistence type="predicted"/>
<gene>
    <name evidence="2" type="ORF">BE15_20430</name>
</gene>
<dbReference type="PANTHER" id="PTHR24260">
    <property type="match status" value="1"/>
</dbReference>
<dbReference type="InterPro" id="IPR001314">
    <property type="entry name" value="Peptidase_S1A"/>
</dbReference>
<dbReference type="InterPro" id="IPR051333">
    <property type="entry name" value="CLIP_Serine_Protease"/>
</dbReference>
<evidence type="ECO:0000313" key="3">
    <source>
        <dbReference type="Proteomes" id="UP000075260"/>
    </source>
</evidence>